<comment type="caution">
    <text evidence="2">The sequence shown here is derived from an EMBL/GenBank/DDBJ whole genome shotgun (WGS) entry which is preliminary data.</text>
</comment>
<feature type="compositionally biased region" description="Basic residues" evidence="1">
    <location>
        <begin position="35"/>
        <end position="46"/>
    </location>
</feature>
<accession>A0ABR0AFN4</accession>
<evidence type="ECO:0000313" key="3">
    <source>
        <dbReference type="Proteomes" id="UP001234178"/>
    </source>
</evidence>
<dbReference type="EMBL" id="JAOYFB010000037">
    <property type="protein sequence ID" value="KAK4023803.1"/>
    <property type="molecule type" value="Genomic_DNA"/>
</dbReference>
<dbReference type="Proteomes" id="UP001234178">
    <property type="component" value="Unassembled WGS sequence"/>
</dbReference>
<keyword evidence="3" id="KW-1185">Reference proteome</keyword>
<sequence>MSLPVIPAGTSGRQVIALTARRHYILKATRQDTHRRAKKKGKHLKKEPKATANRNMAAAGGGDDGGGQTGRLLALVRKTETLGGLKRNERNGFPEIKKIGAIGVANTALPYDAEEQLEIPN</sequence>
<protein>
    <submittedName>
        <fullName evidence="2">Uncharacterized protein</fullName>
    </submittedName>
</protein>
<name>A0ABR0AFN4_9CRUS</name>
<reference evidence="2 3" key="1">
    <citation type="journal article" date="2023" name="Nucleic Acids Res.">
        <title>The hologenome of Daphnia magna reveals possible DNA methylation and microbiome-mediated evolution of the host genome.</title>
        <authorList>
            <person name="Chaturvedi A."/>
            <person name="Li X."/>
            <person name="Dhandapani V."/>
            <person name="Marshall H."/>
            <person name="Kissane S."/>
            <person name="Cuenca-Cambronero M."/>
            <person name="Asole G."/>
            <person name="Calvet F."/>
            <person name="Ruiz-Romero M."/>
            <person name="Marangio P."/>
            <person name="Guigo R."/>
            <person name="Rago D."/>
            <person name="Mirbahai L."/>
            <person name="Eastwood N."/>
            <person name="Colbourne J.K."/>
            <person name="Zhou J."/>
            <person name="Mallon E."/>
            <person name="Orsini L."/>
        </authorList>
    </citation>
    <scope>NUCLEOTIDE SEQUENCE [LARGE SCALE GENOMIC DNA]</scope>
    <source>
        <strain evidence="2">LRV0_1</strain>
    </source>
</reference>
<organism evidence="2 3">
    <name type="scientific">Daphnia magna</name>
    <dbReference type="NCBI Taxonomy" id="35525"/>
    <lineage>
        <taxon>Eukaryota</taxon>
        <taxon>Metazoa</taxon>
        <taxon>Ecdysozoa</taxon>
        <taxon>Arthropoda</taxon>
        <taxon>Crustacea</taxon>
        <taxon>Branchiopoda</taxon>
        <taxon>Diplostraca</taxon>
        <taxon>Cladocera</taxon>
        <taxon>Anomopoda</taxon>
        <taxon>Daphniidae</taxon>
        <taxon>Daphnia</taxon>
    </lineage>
</organism>
<gene>
    <name evidence="2" type="ORF">OUZ56_009202</name>
</gene>
<feature type="compositionally biased region" description="Gly residues" evidence="1">
    <location>
        <begin position="59"/>
        <end position="68"/>
    </location>
</feature>
<evidence type="ECO:0000256" key="1">
    <source>
        <dbReference type="SAM" id="MobiDB-lite"/>
    </source>
</evidence>
<evidence type="ECO:0000313" key="2">
    <source>
        <dbReference type="EMBL" id="KAK4023803.1"/>
    </source>
</evidence>
<feature type="region of interest" description="Disordered" evidence="1">
    <location>
        <begin position="31"/>
        <end position="68"/>
    </location>
</feature>
<proteinExistence type="predicted"/>